<evidence type="ECO:0000256" key="13">
    <source>
        <dbReference type="RuleBase" id="RU003722"/>
    </source>
</evidence>
<evidence type="ECO:0000256" key="14">
    <source>
        <dbReference type="SAM" id="Phobius"/>
    </source>
</evidence>
<dbReference type="Proteomes" id="UP000440578">
    <property type="component" value="Unassembled WGS sequence"/>
</dbReference>
<dbReference type="GO" id="GO:0015385">
    <property type="term" value="F:sodium:proton antiporter activity"/>
    <property type="evidence" value="ECO:0007669"/>
    <property type="project" value="InterPro"/>
</dbReference>
<keyword evidence="7" id="KW-0967">Endosome</keyword>
<dbReference type="InterPro" id="IPR004709">
    <property type="entry name" value="NaH_exchanger"/>
</dbReference>
<dbReference type="OrthoDB" id="196264at2759"/>
<evidence type="ECO:0000256" key="7">
    <source>
        <dbReference type="ARBA" id="ARBA00022753"/>
    </source>
</evidence>
<dbReference type="InterPro" id="IPR002090">
    <property type="entry name" value="NHE-6/7/9"/>
</dbReference>
<name>A0A6A4VFQ5_AMPAM</name>
<feature type="transmembrane region" description="Helical" evidence="14">
    <location>
        <begin position="56"/>
        <end position="73"/>
    </location>
</feature>
<feature type="transmembrane region" description="Helical" evidence="14">
    <location>
        <begin position="278"/>
        <end position="301"/>
    </location>
</feature>
<dbReference type="PANTHER" id="PTHR10110">
    <property type="entry name" value="SODIUM/HYDROGEN EXCHANGER"/>
    <property type="match status" value="1"/>
</dbReference>
<keyword evidence="13" id="KW-0050">Antiport</keyword>
<dbReference type="InterPro" id="IPR018422">
    <property type="entry name" value="Cation/H_exchanger_CPA1"/>
</dbReference>
<keyword evidence="11 14" id="KW-0472">Membrane</keyword>
<dbReference type="Gene3D" id="6.10.140.1330">
    <property type="match status" value="1"/>
</dbReference>
<evidence type="ECO:0000256" key="9">
    <source>
        <dbReference type="ARBA" id="ARBA00023053"/>
    </source>
</evidence>
<evidence type="ECO:0000256" key="1">
    <source>
        <dbReference type="ARBA" id="ARBA00004195"/>
    </source>
</evidence>
<sequence length="408" mass="46089">MSLASERNDIELDEKIKEQHRIDSLNLLLYMMLLITTVLTVWMFKHRRMRYMHETGLALVFGLVVGALIRYTSVPSAISHVEVKAVSHPTYNGTLPPDYLWYHMKRKLENRTYAYRLTGEVEDLTGNQFAQQATFDPEIFFNIILPPIIFNAGYSLKRKFFFRNLGSILCFAFIGTTISAFVIGGVQYTFGLLFTYKPSLLDCLYFGALISATDPVTILAIFNDLHVDVNLYALVFGESVLNDAVAIVLVTAIENYAKLYATAADGFEAIAFLKAIGLFFYVFCSSFLLGSVMGCATALLTKFTHIRDFPLLESSLFLLMSYSSFLIAEAADLTGIVAVLFCGICQAHYTYNNLSDEARVRTKDFFELINFLTENFIFSYIGVSLFTFPKHQWDFAFIGCAFVSFSKT</sequence>
<dbReference type="AlphaFoldDB" id="A0A6A4VFQ5"/>
<dbReference type="PANTHER" id="PTHR10110:SF187">
    <property type="entry name" value="SODIUM_HYDROGEN EXCHANGER"/>
    <property type="match status" value="1"/>
</dbReference>
<dbReference type="GO" id="GO:0015386">
    <property type="term" value="F:potassium:proton antiporter activity"/>
    <property type="evidence" value="ECO:0007669"/>
    <property type="project" value="TreeGrafter"/>
</dbReference>
<dbReference type="GO" id="GO:0051453">
    <property type="term" value="P:regulation of intracellular pH"/>
    <property type="evidence" value="ECO:0007669"/>
    <property type="project" value="TreeGrafter"/>
</dbReference>
<feature type="transmembrane region" description="Helical" evidence="14">
    <location>
        <begin position="229"/>
        <end position="253"/>
    </location>
</feature>
<dbReference type="GO" id="GO:0055038">
    <property type="term" value="C:recycling endosome membrane"/>
    <property type="evidence" value="ECO:0007669"/>
    <property type="project" value="UniProtKB-SubCell"/>
</dbReference>
<evidence type="ECO:0000256" key="8">
    <source>
        <dbReference type="ARBA" id="ARBA00022989"/>
    </source>
</evidence>
<protein>
    <recommendedName>
        <fullName evidence="13">Sodium/hydrogen exchanger</fullName>
    </recommendedName>
</protein>
<feature type="domain" description="Cation/H+ exchanger transmembrane" evidence="15">
    <location>
        <begin position="36"/>
        <end position="407"/>
    </location>
</feature>
<evidence type="ECO:0000313" key="17">
    <source>
        <dbReference type="Proteomes" id="UP000440578"/>
    </source>
</evidence>
<gene>
    <name evidence="16" type="primary">Slc9a7</name>
    <name evidence="16" type="ORF">FJT64_000142</name>
</gene>
<dbReference type="NCBIfam" id="TIGR00840">
    <property type="entry name" value="b_cpa1"/>
    <property type="match status" value="1"/>
</dbReference>
<keyword evidence="8 14" id="KW-1133">Transmembrane helix</keyword>
<feature type="transmembrane region" description="Helical" evidence="14">
    <location>
        <begin position="322"/>
        <end position="349"/>
    </location>
</feature>
<feature type="transmembrane region" description="Helical" evidence="14">
    <location>
        <begin position="27"/>
        <end position="44"/>
    </location>
</feature>
<evidence type="ECO:0000256" key="5">
    <source>
        <dbReference type="ARBA" id="ARBA00022475"/>
    </source>
</evidence>
<comment type="caution">
    <text evidence="16">The sequence shown here is derived from an EMBL/GenBank/DDBJ whole genome shotgun (WGS) entry which is preliminary data.</text>
</comment>
<comment type="subcellular location">
    <subcellularLocation>
        <location evidence="2">Cell membrane</location>
        <topology evidence="2">Multi-pass membrane protein</topology>
    </subcellularLocation>
    <subcellularLocation>
        <location evidence="1">Recycling endosome membrane</location>
        <topology evidence="1">Multi-pass membrane protein</topology>
    </subcellularLocation>
</comment>
<accession>A0A6A4VFQ5</accession>
<reference evidence="16 17" key="1">
    <citation type="submission" date="2019-07" db="EMBL/GenBank/DDBJ databases">
        <title>Draft genome assembly of a fouling barnacle, Amphibalanus amphitrite (Darwin, 1854): The first reference genome for Thecostraca.</title>
        <authorList>
            <person name="Kim W."/>
        </authorList>
    </citation>
    <scope>NUCLEOTIDE SEQUENCE [LARGE SCALE GENOMIC DNA]</scope>
    <source>
        <strain evidence="16">SNU_AA5</strain>
        <tissue evidence="16">Soma without cirri and trophi</tissue>
    </source>
</reference>
<keyword evidence="6 13" id="KW-0812">Transmembrane</keyword>
<dbReference type="GO" id="GO:0098719">
    <property type="term" value="P:sodium ion import across plasma membrane"/>
    <property type="evidence" value="ECO:0007669"/>
    <property type="project" value="TreeGrafter"/>
</dbReference>
<keyword evidence="9" id="KW-0915">Sodium</keyword>
<evidence type="ECO:0000256" key="6">
    <source>
        <dbReference type="ARBA" id="ARBA00022692"/>
    </source>
</evidence>
<dbReference type="InterPro" id="IPR006153">
    <property type="entry name" value="Cation/H_exchanger_TM"/>
</dbReference>
<comment type="similarity">
    <text evidence="3 13">Belongs to the monovalent cation:proton antiporter 1 (CPA1) transporter (TC 2.A.36) family.</text>
</comment>
<evidence type="ECO:0000256" key="12">
    <source>
        <dbReference type="ARBA" id="ARBA00023201"/>
    </source>
</evidence>
<dbReference type="EMBL" id="VIIS01001797">
    <property type="protein sequence ID" value="KAF0292755.1"/>
    <property type="molecule type" value="Genomic_DNA"/>
</dbReference>
<feature type="transmembrane region" description="Helical" evidence="14">
    <location>
        <begin position="139"/>
        <end position="156"/>
    </location>
</feature>
<dbReference type="PRINTS" id="PR01084">
    <property type="entry name" value="NAHEXCHNGR"/>
</dbReference>
<evidence type="ECO:0000256" key="2">
    <source>
        <dbReference type="ARBA" id="ARBA00004651"/>
    </source>
</evidence>
<keyword evidence="17" id="KW-1185">Reference proteome</keyword>
<evidence type="ECO:0000256" key="3">
    <source>
        <dbReference type="ARBA" id="ARBA00007367"/>
    </source>
</evidence>
<dbReference type="Pfam" id="PF00999">
    <property type="entry name" value="Na_H_Exchanger"/>
    <property type="match status" value="1"/>
</dbReference>
<proteinExistence type="inferred from homology"/>
<dbReference type="PRINTS" id="PR01088">
    <property type="entry name" value="NAHEXCHNGR6"/>
</dbReference>
<feature type="transmembrane region" description="Helical" evidence="14">
    <location>
        <begin position="168"/>
        <end position="192"/>
    </location>
</feature>
<organism evidence="16 17">
    <name type="scientific">Amphibalanus amphitrite</name>
    <name type="common">Striped barnacle</name>
    <name type="synonym">Balanus amphitrite</name>
    <dbReference type="NCBI Taxonomy" id="1232801"/>
    <lineage>
        <taxon>Eukaryota</taxon>
        <taxon>Metazoa</taxon>
        <taxon>Ecdysozoa</taxon>
        <taxon>Arthropoda</taxon>
        <taxon>Crustacea</taxon>
        <taxon>Multicrustacea</taxon>
        <taxon>Cirripedia</taxon>
        <taxon>Thoracica</taxon>
        <taxon>Thoracicalcarea</taxon>
        <taxon>Balanomorpha</taxon>
        <taxon>Balanoidea</taxon>
        <taxon>Balanidae</taxon>
        <taxon>Amphibalaninae</taxon>
        <taxon>Amphibalanus</taxon>
    </lineage>
</organism>
<keyword evidence="12 13" id="KW-0739">Sodium transport</keyword>
<keyword evidence="5" id="KW-1003">Cell membrane</keyword>
<keyword evidence="4 13" id="KW-0813">Transport</keyword>
<evidence type="ECO:0000256" key="11">
    <source>
        <dbReference type="ARBA" id="ARBA00023136"/>
    </source>
</evidence>
<evidence type="ECO:0000259" key="15">
    <source>
        <dbReference type="Pfam" id="PF00999"/>
    </source>
</evidence>
<feature type="transmembrane region" description="Helical" evidence="14">
    <location>
        <begin position="369"/>
        <end position="388"/>
    </location>
</feature>
<keyword evidence="10 13" id="KW-0406">Ion transport</keyword>
<evidence type="ECO:0000256" key="10">
    <source>
        <dbReference type="ARBA" id="ARBA00023065"/>
    </source>
</evidence>
<evidence type="ECO:0000256" key="4">
    <source>
        <dbReference type="ARBA" id="ARBA00022448"/>
    </source>
</evidence>
<evidence type="ECO:0000313" key="16">
    <source>
        <dbReference type="EMBL" id="KAF0292755.1"/>
    </source>
</evidence>
<dbReference type="GO" id="GO:0005886">
    <property type="term" value="C:plasma membrane"/>
    <property type="evidence" value="ECO:0007669"/>
    <property type="project" value="UniProtKB-SubCell"/>
</dbReference>